<name>A0A643JTU1_9EURY</name>
<proteinExistence type="predicted"/>
<organism evidence="1">
    <name type="scientific">Haloferax sp. CBA1149</name>
    <dbReference type="NCBI Taxonomy" id="2650753"/>
    <lineage>
        <taxon>Archaea</taxon>
        <taxon>Methanobacteriati</taxon>
        <taxon>Methanobacteriota</taxon>
        <taxon>Stenosarchaea group</taxon>
        <taxon>Halobacteria</taxon>
        <taxon>Halobacteriales</taxon>
        <taxon>Haloferacaceae</taxon>
        <taxon>Haloferax</taxon>
    </lineage>
</organism>
<dbReference type="AlphaFoldDB" id="A0A643JTU1"/>
<gene>
    <name evidence="1" type="ORF">Hfx1149_15030</name>
</gene>
<dbReference type="RefSeq" id="WP_151139701.1">
    <property type="nucleotide sequence ID" value="NZ_VZUS01000004.1"/>
</dbReference>
<comment type="caution">
    <text evidence="1">The sequence shown here is derived from an EMBL/GenBank/DDBJ whole genome shotgun (WGS) entry which is preliminary data.</text>
</comment>
<protein>
    <submittedName>
        <fullName evidence="1">Uncharacterized protein</fullName>
    </submittedName>
</protein>
<sequence length="240" mass="26944">MTSSGLLVFGDRERVFDDVPPPYQHAVRRVREQFDRDAFHDAVDDPAAFVFFGVAPCNVGVDYDWGRTPAFLGRSIWNETTERFLPIDRAEQVFERLGLPPLNTFQKEVNVRDFHPDRYAIPDSLWYDGPAAGVIVENRRGGSAVVENATVAEHSAREPIRGDPKSVANTVVTDTRLERAIDAVEGRGKPVTTDEVQARVFEMCACEEYDRLDDNRFDWDGLRSAIGSLVGVRLGERADT</sequence>
<dbReference type="EMBL" id="VZUS01000004">
    <property type="protein sequence ID" value="KAB1185529.1"/>
    <property type="molecule type" value="Genomic_DNA"/>
</dbReference>
<accession>A0A643JTU1</accession>
<reference evidence="1" key="1">
    <citation type="submission" date="2019-09" db="EMBL/GenBank/DDBJ databases">
        <title>Genomic analysis of Haloferax sp. CBA1149.</title>
        <authorList>
            <person name="Roh S.W."/>
        </authorList>
    </citation>
    <scope>NUCLEOTIDE SEQUENCE</scope>
    <source>
        <strain evidence="1">CBA1149</strain>
    </source>
</reference>
<evidence type="ECO:0000313" key="1">
    <source>
        <dbReference type="EMBL" id="KAB1185529.1"/>
    </source>
</evidence>